<evidence type="ECO:0000256" key="3">
    <source>
        <dbReference type="ARBA" id="ARBA00012663"/>
    </source>
</evidence>
<dbReference type="RefSeq" id="WP_251967645.1">
    <property type="nucleotide sequence ID" value="NZ_CP146284.1"/>
</dbReference>
<gene>
    <name evidence="9" type="ORF">NEE14_002130</name>
</gene>
<evidence type="ECO:0000256" key="5">
    <source>
        <dbReference type="ARBA" id="ARBA00023295"/>
    </source>
</evidence>
<dbReference type="Gene3D" id="2.60.120.260">
    <property type="entry name" value="Galactose-binding domain-like"/>
    <property type="match status" value="1"/>
</dbReference>
<reference evidence="9 10" key="1">
    <citation type="submission" date="2024-02" db="EMBL/GenBank/DDBJ databases">
        <title>Whole genome sequencing of Parabacteroides sp. AD58.</title>
        <authorList>
            <person name="Chaplin A.V."/>
            <person name="Pikina A.P."/>
            <person name="Sokolova S.R."/>
            <person name="Korostin D.O."/>
            <person name="Efimov B.A."/>
        </authorList>
    </citation>
    <scope>NUCLEOTIDE SEQUENCE [LARGE SCALE GENOMIC DNA]</scope>
    <source>
        <strain evidence="9 10">AD58</strain>
    </source>
</reference>
<dbReference type="InterPro" id="IPR059177">
    <property type="entry name" value="GH29D-like_dom"/>
</dbReference>
<dbReference type="SUPFAM" id="SSF55545">
    <property type="entry name" value="beta-N-acetylhexosaminidase-like domain"/>
    <property type="match status" value="1"/>
</dbReference>
<organism evidence="9 10">
    <name type="scientific">Parabacteroides absconsus</name>
    <dbReference type="NCBI Taxonomy" id="2951805"/>
    <lineage>
        <taxon>Bacteria</taxon>
        <taxon>Pseudomonadati</taxon>
        <taxon>Bacteroidota</taxon>
        <taxon>Bacteroidia</taxon>
        <taxon>Bacteroidales</taxon>
        <taxon>Tannerellaceae</taxon>
        <taxon>Parabacteroides</taxon>
    </lineage>
</organism>
<dbReference type="Gene3D" id="3.30.379.10">
    <property type="entry name" value="Chitobiase/beta-hexosaminidase domain 2-like"/>
    <property type="match status" value="1"/>
</dbReference>
<dbReference type="SUPFAM" id="SSF49785">
    <property type="entry name" value="Galactose-binding domain-like"/>
    <property type="match status" value="1"/>
</dbReference>
<dbReference type="PROSITE" id="PS51257">
    <property type="entry name" value="PROKAR_LIPOPROTEIN"/>
    <property type="match status" value="1"/>
</dbReference>
<dbReference type="SUPFAM" id="SSF51445">
    <property type="entry name" value="(Trans)glycosidases"/>
    <property type="match status" value="1"/>
</dbReference>
<evidence type="ECO:0000259" key="7">
    <source>
        <dbReference type="Pfam" id="PF02838"/>
    </source>
</evidence>
<dbReference type="Pfam" id="PF00728">
    <property type="entry name" value="Glyco_hydro_20"/>
    <property type="match status" value="1"/>
</dbReference>
<dbReference type="Proteomes" id="UP001320603">
    <property type="component" value="Chromosome"/>
</dbReference>
<dbReference type="Gene3D" id="3.20.20.80">
    <property type="entry name" value="Glycosidases"/>
    <property type="match status" value="1"/>
</dbReference>
<dbReference type="InterPro" id="IPR025705">
    <property type="entry name" value="Beta_hexosaminidase_sua/sub"/>
</dbReference>
<dbReference type="InterPro" id="IPR015883">
    <property type="entry name" value="Glyco_hydro_20_cat"/>
</dbReference>
<proteinExistence type="inferred from homology"/>
<comment type="catalytic activity">
    <reaction evidence="1">
        <text>Hydrolysis of terminal non-reducing N-acetyl-D-hexosamine residues in N-acetyl-beta-D-hexosaminides.</text>
        <dbReference type="EC" id="3.2.1.52"/>
    </reaction>
</comment>
<evidence type="ECO:0000259" key="8">
    <source>
        <dbReference type="Pfam" id="PF13290"/>
    </source>
</evidence>
<feature type="domain" description="Beta-hexosaminidase bacterial type N-terminal" evidence="7">
    <location>
        <begin position="65"/>
        <end position="125"/>
    </location>
</feature>
<dbReference type="EMBL" id="CP146284">
    <property type="protein sequence ID" value="WWV66811.1"/>
    <property type="molecule type" value="Genomic_DNA"/>
</dbReference>
<dbReference type="InterPro" id="IPR017853">
    <property type="entry name" value="GH"/>
</dbReference>
<protein>
    <recommendedName>
        <fullName evidence="3">beta-N-acetylhexosaminidase</fullName>
        <ecNumber evidence="3">3.2.1.52</ecNumber>
    </recommendedName>
</protein>
<dbReference type="Pfam" id="PF13290">
    <property type="entry name" value="CHB_HEX_C_1"/>
    <property type="match status" value="1"/>
</dbReference>
<dbReference type="PANTHER" id="PTHR22600">
    <property type="entry name" value="BETA-HEXOSAMINIDASE"/>
    <property type="match status" value="1"/>
</dbReference>
<dbReference type="PANTHER" id="PTHR22600:SF57">
    <property type="entry name" value="BETA-N-ACETYLHEXOSAMINIDASE"/>
    <property type="match status" value="1"/>
</dbReference>
<feature type="domain" description="Glycoside hydrolase family 20 catalytic" evidence="6">
    <location>
        <begin position="128"/>
        <end position="473"/>
    </location>
</feature>
<evidence type="ECO:0000259" key="6">
    <source>
        <dbReference type="Pfam" id="PF00728"/>
    </source>
</evidence>
<feature type="domain" description="GH29D-like beta-sandwich" evidence="8">
    <location>
        <begin position="515"/>
        <end position="572"/>
    </location>
</feature>
<evidence type="ECO:0000313" key="9">
    <source>
        <dbReference type="EMBL" id="WWV66811.1"/>
    </source>
</evidence>
<dbReference type="CDD" id="cd06563">
    <property type="entry name" value="GH20_chitobiase-like"/>
    <property type="match status" value="1"/>
</dbReference>
<evidence type="ECO:0000313" key="10">
    <source>
        <dbReference type="Proteomes" id="UP001320603"/>
    </source>
</evidence>
<evidence type="ECO:0000256" key="1">
    <source>
        <dbReference type="ARBA" id="ARBA00001231"/>
    </source>
</evidence>
<dbReference type="PRINTS" id="PR00738">
    <property type="entry name" value="GLHYDRLASE20"/>
</dbReference>
<dbReference type="InterPro" id="IPR008979">
    <property type="entry name" value="Galactose-bd-like_sf"/>
</dbReference>
<evidence type="ECO:0000256" key="4">
    <source>
        <dbReference type="ARBA" id="ARBA00022801"/>
    </source>
</evidence>
<dbReference type="Pfam" id="PF02838">
    <property type="entry name" value="Glyco_hydro_20b"/>
    <property type="match status" value="1"/>
</dbReference>
<evidence type="ECO:0000256" key="2">
    <source>
        <dbReference type="ARBA" id="ARBA00006285"/>
    </source>
</evidence>
<keyword evidence="10" id="KW-1185">Reference proteome</keyword>
<name>A0ABZ2IMG2_9BACT</name>
<dbReference type="EC" id="3.2.1.52" evidence="3"/>
<comment type="similarity">
    <text evidence="2">Belongs to the glycosyl hydrolase 20 family.</text>
</comment>
<dbReference type="InterPro" id="IPR015882">
    <property type="entry name" value="HEX_bac_N"/>
</dbReference>
<sequence>MLIPKRVGKILGGTLLVGSVFFTSCNQTVETQIQLIPEPFEMTQSDGMFKIGHAMLVGAGSASNKVNFQVDPNASDIPDEGYRLEVDGAGVRLVAKTETGLFYGKQTLLQLLTPDGLPYVKINDHPRFPYRGLHLDVSRHFFDKEEVKKLMNVMSYYKLNTLHLHLTDAGGWRLQIDKYPKLTQEGAFRTQSDWREWWDNGKDRQYVKEGTKGAYGGYYTKDDIRELVAYAAEKHITIIPEIEFPSHSDEVFVAYPELCCAGKSHTGGDFCIGNPKTFEFMENVLSEVIELFPSEYIHIGGDEAAKNAWKTCPKCQALMKKEKLTNVDELQSYMIHKAEEFLNSKGRRLIGWDEILEGGLAPEATVMSWRGEAAGFKSARMGHDVIMTPGNYMYFDFYQADPRHQPVAIGGYTPIRKVYSYNPIPQDSLTAEEAKHFLGVQANTWTEYIPTPEHLEYMMFPRALAVAEIGWTPQEKRDWQDFKPRVNAHIPVLQRMGLNPFPLSNELEFDMVVDTVKKEIRVTMDAEKYPAEIHYTTDGSTPTASSPIYQEPIVVKDSAKIVAGIFVDGQLQDRVSEQRVDYHKGIGKSIRFNSRLYPGYMAGGMNAIIDGYRGGLTYLDQRWQGYTDNLDCVIDLGEVMDLHQVSSKWMQLKGPWVYQPEQVEILTSEDGKNFTSQGIIPTTVSRENPDLIFQEYTFNGNWKARYLQVKAKNKPNGGFIFVDEIVIW</sequence>
<keyword evidence="4" id="KW-0378">Hydrolase</keyword>
<keyword evidence="5" id="KW-0326">Glycosidase</keyword>
<dbReference type="InterPro" id="IPR029018">
    <property type="entry name" value="Hex-like_dom2"/>
</dbReference>
<accession>A0ABZ2IMG2</accession>